<dbReference type="InterPro" id="IPR025443">
    <property type="entry name" value="DUF4307"/>
</dbReference>
<feature type="transmembrane region" description="Helical" evidence="2">
    <location>
        <begin position="29"/>
        <end position="47"/>
    </location>
</feature>
<keyword evidence="2" id="KW-1133">Transmembrane helix</keyword>
<reference evidence="3 4" key="1">
    <citation type="submission" date="2016-10" db="EMBL/GenBank/DDBJ databases">
        <authorList>
            <person name="de Groot N.N."/>
        </authorList>
    </citation>
    <scope>NUCLEOTIDE SEQUENCE [LARGE SCALE GENOMIC DNA]</scope>
    <source>
        <strain evidence="3 4">CGMCC 4.5739</strain>
    </source>
</reference>
<evidence type="ECO:0000313" key="3">
    <source>
        <dbReference type="EMBL" id="SFB88105.1"/>
    </source>
</evidence>
<keyword evidence="2" id="KW-0472">Membrane</keyword>
<protein>
    <recommendedName>
        <fullName evidence="5">DUF4307 domain-containing protein</fullName>
    </recommendedName>
</protein>
<dbReference type="OrthoDB" id="4324067at2"/>
<evidence type="ECO:0000256" key="1">
    <source>
        <dbReference type="SAM" id="MobiDB-lite"/>
    </source>
</evidence>
<name>A0A1I1ELZ7_9ACTN</name>
<proteinExistence type="predicted"/>
<keyword evidence="2" id="KW-0812">Transmembrane</keyword>
<evidence type="ECO:0000313" key="4">
    <source>
        <dbReference type="Proteomes" id="UP000199207"/>
    </source>
</evidence>
<evidence type="ECO:0008006" key="5">
    <source>
        <dbReference type="Google" id="ProtNLM"/>
    </source>
</evidence>
<keyword evidence="4" id="KW-1185">Reference proteome</keyword>
<evidence type="ECO:0000256" key="2">
    <source>
        <dbReference type="SAM" id="Phobius"/>
    </source>
</evidence>
<dbReference type="EMBL" id="FOLM01000001">
    <property type="protein sequence ID" value="SFB88105.1"/>
    <property type="molecule type" value="Genomic_DNA"/>
</dbReference>
<dbReference type="Proteomes" id="UP000199207">
    <property type="component" value="Unassembled WGS sequence"/>
</dbReference>
<gene>
    <name evidence="3" type="ORF">SAMN05421773_101368</name>
</gene>
<accession>A0A1I1ELZ7</accession>
<organism evidence="3 4">
    <name type="scientific">Streptomyces aidingensis</name>
    <dbReference type="NCBI Taxonomy" id="910347"/>
    <lineage>
        <taxon>Bacteria</taxon>
        <taxon>Bacillati</taxon>
        <taxon>Actinomycetota</taxon>
        <taxon>Actinomycetes</taxon>
        <taxon>Kitasatosporales</taxon>
        <taxon>Streptomycetaceae</taxon>
        <taxon>Streptomyces</taxon>
    </lineage>
</organism>
<feature type="region of interest" description="Disordered" evidence="1">
    <location>
        <begin position="1"/>
        <end position="22"/>
    </location>
</feature>
<dbReference type="RefSeq" id="WP_093836798.1">
    <property type="nucleotide sequence ID" value="NZ_FOLM01000001.1"/>
</dbReference>
<dbReference type="Pfam" id="PF14155">
    <property type="entry name" value="DUF4307"/>
    <property type="match status" value="1"/>
</dbReference>
<sequence length="137" mass="14275">MPTAQQQPPHGRYGRPAGTAARTDRRLKAVGAALGALLTAGLAWAGWAHVTGNPVSGELTGFQVLSDTEVEASIQVRKPAGTVALCTVRSQAVDGLEVGRAEFRFEDDADQVHRAVTLKTIGRATTAELLGCTAAPD</sequence>
<dbReference type="AlphaFoldDB" id="A0A1I1ELZ7"/>
<dbReference type="STRING" id="910347.SAMN05421773_101368"/>